<sequence>MSLAFSRRSFLKYSAVAAVAVAGASLFSGCDQTDTKNLYCDGAGSITVLQINAVLGTYDDNAKKYKDIDLSGTTIDFPFQVTVGRTNNLGIDPYNFKVTVTSGKTVTKYSYPNVTLKGLSDPNLENSATASGTVSVTLPSALKDGDKLVLTYVPDKTYAEYSMNWTFTKKAAETTTATK</sequence>
<evidence type="ECO:0000256" key="1">
    <source>
        <dbReference type="SAM" id="SignalP"/>
    </source>
</evidence>
<reference evidence="2 3" key="1">
    <citation type="submission" date="2021-10" db="EMBL/GenBank/DDBJ databases">
        <title>Anaerobic single-cell dispensing facilitates the cultivation of human gut bacteria.</title>
        <authorList>
            <person name="Afrizal A."/>
        </authorList>
    </citation>
    <scope>NUCLEOTIDE SEQUENCE [LARGE SCALE GENOMIC DNA]</scope>
    <source>
        <strain evidence="2 3">CLA-AA-H223</strain>
    </source>
</reference>
<comment type="caution">
    <text evidence="2">The sequence shown here is derived from an EMBL/GenBank/DDBJ whole genome shotgun (WGS) entry which is preliminary data.</text>
</comment>
<keyword evidence="3" id="KW-1185">Reference proteome</keyword>
<organism evidence="2 3">
    <name type="scientific">Faecalibacterium hominis</name>
    <name type="common">ex Afrizal et al. 2022</name>
    <dbReference type="NCBI Taxonomy" id="2881265"/>
    <lineage>
        <taxon>Bacteria</taxon>
        <taxon>Bacillati</taxon>
        <taxon>Bacillota</taxon>
        <taxon>Clostridia</taxon>
        <taxon>Eubacteriales</taxon>
        <taxon>Oscillospiraceae</taxon>
        <taxon>Faecalibacterium</taxon>
    </lineage>
</organism>
<feature type="chain" id="PRO_5047292106" evidence="1">
    <location>
        <begin position="18"/>
        <end position="179"/>
    </location>
</feature>
<proteinExistence type="predicted"/>
<keyword evidence="1" id="KW-0732">Signal</keyword>
<evidence type="ECO:0000313" key="3">
    <source>
        <dbReference type="Proteomes" id="UP001199236"/>
    </source>
</evidence>
<protein>
    <submittedName>
        <fullName evidence="2">Twin-arginine translocation signal domain-containing protein</fullName>
    </submittedName>
</protein>
<dbReference type="Proteomes" id="UP001199236">
    <property type="component" value="Unassembled WGS sequence"/>
</dbReference>
<evidence type="ECO:0000313" key="2">
    <source>
        <dbReference type="EMBL" id="MCC2213733.1"/>
    </source>
</evidence>
<feature type="signal peptide" evidence="1">
    <location>
        <begin position="1"/>
        <end position="17"/>
    </location>
</feature>
<dbReference type="EMBL" id="JAJEQO010000013">
    <property type="protein sequence ID" value="MCC2213733.1"/>
    <property type="molecule type" value="Genomic_DNA"/>
</dbReference>
<gene>
    <name evidence="2" type="ORF">LKD34_09550</name>
</gene>
<dbReference type="PROSITE" id="PS51257">
    <property type="entry name" value="PROKAR_LIPOPROTEIN"/>
    <property type="match status" value="1"/>
</dbReference>
<dbReference type="InterPro" id="IPR019546">
    <property type="entry name" value="TAT_signal_bac_arc"/>
</dbReference>
<dbReference type="InterPro" id="IPR006311">
    <property type="entry name" value="TAT_signal"/>
</dbReference>
<name>A0ABS8FGR2_9FIRM</name>
<dbReference type="NCBIfam" id="TIGR01409">
    <property type="entry name" value="TAT_signal_seq"/>
    <property type="match status" value="1"/>
</dbReference>
<dbReference type="PROSITE" id="PS51318">
    <property type="entry name" value="TAT"/>
    <property type="match status" value="1"/>
</dbReference>
<dbReference type="RefSeq" id="WP_156058994.1">
    <property type="nucleotide sequence ID" value="NZ_JAJEQO010000013.1"/>
</dbReference>
<accession>A0ABS8FGR2</accession>